<feature type="region of interest" description="Disordered" evidence="1">
    <location>
        <begin position="64"/>
        <end position="98"/>
    </location>
</feature>
<dbReference type="RefSeq" id="WP_341408753.1">
    <property type="nucleotide sequence ID" value="NZ_JBBUTH010000001.1"/>
</dbReference>
<sequence>MFFVLLGLLLLALKLFALGPVALWPWWAVLLPFGLAALWWAIADQTGITQRRAMRREEERVRRRREAQAEHLGLRLPDAGRRGNRPAPPADSEQRPGA</sequence>
<evidence type="ECO:0000256" key="1">
    <source>
        <dbReference type="SAM" id="MobiDB-lite"/>
    </source>
</evidence>
<keyword evidence="2" id="KW-0472">Membrane</keyword>
<name>A0ABU9CFK2_9BURK</name>
<evidence type="ECO:0000256" key="2">
    <source>
        <dbReference type="SAM" id="Phobius"/>
    </source>
</evidence>
<protein>
    <submittedName>
        <fullName evidence="3">TIGR04438 family Trp-rich protein</fullName>
    </submittedName>
</protein>
<gene>
    <name evidence="3" type="ORF">AACH10_02405</name>
</gene>
<feature type="compositionally biased region" description="Basic and acidic residues" evidence="1">
    <location>
        <begin position="64"/>
        <end position="81"/>
    </location>
</feature>
<comment type="caution">
    <text evidence="3">The sequence shown here is derived from an EMBL/GenBank/DDBJ whole genome shotgun (WGS) entry which is preliminary data.</text>
</comment>
<reference evidence="3 4" key="1">
    <citation type="submission" date="2024-04" db="EMBL/GenBank/DDBJ databases">
        <title>Novel species of the genus Ideonella isolated from streams.</title>
        <authorList>
            <person name="Lu H."/>
        </authorList>
    </citation>
    <scope>NUCLEOTIDE SEQUENCE [LARGE SCALE GENOMIC DNA]</scope>
    <source>
        <strain evidence="3 4">DXS22W</strain>
    </source>
</reference>
<dbReference type="EMBL" id="JBBUTH010000001">
    <property type="protein sequence ID" value="MEK8049080.1"/>
    <property type="molecule type" value="Genomic_DNA"/>
</dbReference>
<organism evidence="3 4">
    <name type="scientific">Pseudaquabacterium inlustre</name>
    <dbReference type="NCBI Taxonomy" id="2984192"/>
    <lineage>
        <taxon>Bacteria</taxon>
        <taxon>Pseudomonadati</taxon>
        <taxon>Pseudomonadota</taxon>
        <taxon>Betaproteobacteria</taxon>
        <taxon>Burkholderiales</taxon>
        <taxon>Sphaerotilaceae</taxon>
        <taxon>Pseudaquabacterium</taxon>
    </lineage>
</organism>
<accession>A0ABU9CFK2</accession>
<dbReference type="Proteomes" id="UP001365405">
    <property type="component" value="Unassembled WGS sequence"/>
</dbReference>
<evidence type="ECO:0000313" key="3">
    <source>
        <dbReference type="EMBL" id="MEK8049080.1"/>
    </source>
</evidence>
<feature type="transmembrane region" description="Helical" evidence="2">
    <location>
        <begin position="27"/>
        <end position="46"/>
    </location>
</feature>
<evidence type="ECO:0000313" key="4">
    <source>
        <dbReference type="Proteomes" id="UP001365405"/>
    </source>
</evidence>
<proteinExistence type="predicted"/>
<keyword evidence="2" id="KW-1133">Transmembrane helix</keyword>
<dbReference type="InterPro" id="IPR031044">
    <property type="entry name" value="Small_Trp_rich"/>
</dbReference>
<keyword evidence="2" id="KW-0812">Transmembrane</keyword>
<dbReference type="NCBIfam" id="TIGR04438">
    <property type="entry name" value="small_Trp_rich"/>
    <property type="match status" value="1"/>
</dbReference>
<keyword evidence="4" id="KW-1185">Reference proteome</keyword>